<keyword evidence="4" id="KW-0677">Repeat</keyword>
<sequence>MKIMNKKTLTTLSVITISNILWWTSVTRIVDANPQVNLLNEGCSQYNATSLSDFYTNLNATFSDLRAQLLNGSKHFATAQQAKGSDPVYAMTQCRNYLSTADCISCFAAAVSQIRNCSAANGARVVYDGCFLRYESSGFFDQTTLPSNVGLCGNQTASPATTVTAAAEKLLMDLQVATPKIKGFFAATKEVVSGSANKTIYGVAQCAETTSETGCQDCLKVAYTNVQSCLPDTDGRAVDAGCFLRYCTTSFFPDNQTTNLTPFLRGKGGNSRKKAIIIGVVVGGVGLIFLIFGFVIYFTLSRKTKKVRRGDILGATELQGPVNYKYKDLKSATANFSEENKLGEGGFGDVYKATLNNGKTVAVKKLAILQSDRAKTSFENEVKLISNVHHRNLIRLHGCCSKGPELLLIYEYMANNSLDKFLFGQKRGSLNWKQRNDIIVGTARGLAYLHEEFHICIIHRDIKPSNILLDDAFQPKIADFGLARLLPEDQTHLSTRFAGTLGYTAPEYAIHGQLSEKVDTYSYGVVVLEIVSGQKSSEIKSDTMGEFLLEKAWKLYETGRHLELADETLDPSEYEAEDVKKFIEIALMCTQSSAALRPTMSEIIVLLKSSRSVENRQLTRPVFIESDLKKARMDTSTSTTSASSNATASISEVSGR</sequence>
<dbReference type="Gene3D" id="3.30.200.20">
    <property type="entry name" value="Phosphorylase Kinase, domain 1"/>
    <property type="match status" value="1"/>
</dbReference>
<dbReference type="Pfam" id="PF01657">
    <property type="entry name" value="Stress-antifung"/>
    <property type="match status" value="2"/>
</dbReference>
<keyword evidence="3" id="KW-0732">Signal</keyword>
<keyword evidence="6" id="KW-0418">Kinase</keyword>
<dbReference type="GO" id="GO:0005524">
    <property type="term" value="F:ATP binding"/>
    <property type="evidence" value="ECO:0007669"/>
    <property type="project" value="UniProtKB-UniRule"/>
</dbReference>
<dbReference type="PROSITE" id="PS51473">
    <property type="entry name" value="GNK2"/>
    <property type="match status" value="2"/>
</dbReference>
<dbReference type="InterPro" id="IPR017441">
    <property type="entry name" value="Protein_kinase_ATP_BS"/>
</dbReference>
<feature type="compositionally biased region" description="Low complexity" evidence="11">
    <location>
        <begin position="635"/>
        <end position="656"/>
    </location>
</feature>
<dbReference type="CDD" id="cd23509">
    <property type="entry name" value="Gnk2-like"/>
    <property type="match status" value="2"/>
</dbReference>
<evidence type="ECO:0000256" key="3">
    <source>
        <dbReference type="ARBA" id="ARBA00022729"/>
    </source>
</evidence>
<keyword evidence="1" id="KW-0723">Serine/threonine-protein kinase</keyword>
<dbReference type="Gene3D" id="1.10.510.10">
    <property type="entry name" value="Transferase(Phosphotransferase) domain 1"/>
    <property type="match status" value="1"/>
</dbReference>
<gene>
    <name evidence="15" type="ORF">M0R45_006084</name>
</gene>
<dbReference type="PROSITE" id="PS00107">
    <property type="entry name" value="PROTEIN_KINASE_ATP"/>
    <property type="match status" value="1"/>
</dbReference>
<keyword evidence="2" id="KW-0808">Transferase</keyword>
<evidence type="ECO:0000313" key="15">
    <source>
        <dbReference type="EMBL" id="KAK9950600.1"/>
    </source>
</evidence>
<dbReference type="GO" id="GO:0004674">
    <property type="term" value="F:protein serine/threonine kinase activity"/>
    <property type="evidence" value="ECO:0007669"/>
    <property type="project" value="UniProtKB-KW"/>
</dbReference>
<dbReference type="Proteomes" id="UP001457282">
    <property type="component" value="Unassembled WGS sequence"/>
</dbReference>
<dbReference type="InterPro" id="IPR038408">
    <property type="entry name" value="GNK2_sf"/>
</dbReference>
<feature type="domain" description="Gnk2-homologous" evidence="14">
    <location>
        <begin position="36"/>
        <end position="139"/>
    </location>
</feature>
<keyword evidence="12" id="KW-0472">Membrane</keyword>
<dbReference type="InterPro" id="IPR011009">
    <property type="entry name" value="Kinase-like_dom_sf"/>
</dbReference>
<reference evidence="15 16" key="1">
    <citation type="journal article" date="2023" name="G3 (Bethesda)">
        <title>A chromosome-length genome assembly and annotation of blackberry (Rubus argutus, cv. 'Hillquist').</title>
        <authorList>
            <person name="Bruna T."/>
            <person name="Aryal R."/>
            <person name="Dudchenko O."/>
            <person name="Sargent D.J."/>
            <person name="Mead D."/>
            <person name="Buti M."/>
            <person name="Cavallini A."/>
            <person name="Hytonen T."/>
            <person name="Andres J."/>
            <person name="Pham M."/>
            <person name="Weisz D."/>
            <person name="Mascagni F."/>
            <person name="Usai G."/>
            <person name="Natali L."/>
            <person name="Bassil N."/>
            <person name="Fernandez G.E."/>
            <person name="Lomsadze A."/>
            <person name="Armour M."/>
            <person name="Olukolu B."/>
            <person name="Poorten T."/>
            <person name="Britton C."/>
            <person name="Davik J."/>
            <person name="Ashrafi H."/>
            <person name="Aiden E.L."/>
            <person name="Borodovsky M."/>
            <person name="Worthington M."/>
        </authorList>
    </citation>
    <scope>NUCLEOTIDE SEQUENCE [LARGE SCALE GENOMIC DNA]</scope>
    <source>
        <strain evidence="15">PI 553951</strain>
    </source>
</reference>
<evidence type="ECO:0000256" key="2">
    <source>
        <dbReference type="ARBA" id="ARBA00022679"/>
    </source>
</evidence>
<dbReference type="InterPro" id="IPR052059">
    <property type="entry name" value="CR_Ser/Thr_kinase"/>
</dbReference>
<dbReference type="InterPro" id="IPR000719">
    <property type="entry name" value="Prot_kinase_dom"/>
</dbReference>
<keyword evidence="7 10" id="KW-0067">ATP-binding</keyword>
<evidence type="ECO:0000256" key="8">
    <source>
        <dbReference type="ARBA" id="ARBA00023170"/>
    </source>
</evidence>
<comment type="caution">
    <text evidence="15">The sequence shown here is derived from an EMBL/GenBank/DDBJ whole genome shotgun (WGS) entry which is preliminary data.</text>
</comment>
<keyword evidence="12" id="KW-0812">Transmembrane</keyword>
<feature type="region of interest" description="Disordered" evidence="11">
    <location>
        <begin position="634"/>
        <end position="656"/>
    </location>
</feature>
<dbReference type="CDD" id="cd14066">
    <property type="entry name" value="STKc_IRAK"/>
    <property type="match status" value="1"/>
</dbReference>
<keyword evidence="5 10" id="KW-0547">Nucleotide-binding</keyword>
<evidence type="ECO:0000256" key="1">
    <source>
        <dbReference type="ARBA" id="ARBA00022527"/>
    </source>
</evidence>
<dbReference type="PROSITE" id="PS00108">
    <property type="entry name" value="PROTEIN_KINASE_ST"/>
    <property type="match status" value="1"/>
</dbReference>
<evidence type="ECO:0000256" key="4">
    <source>
        <dbReference type="ARBA" id="ARBA00022737"/>
    </source>
</evidence>
<dbReference type="PANTHER" id="PTHR47973">
    <property type="entry name" value="CYSTEINE-RICH RECEPTOR-LIKE PROTEIN KINASE 3"/>
    <property type="match status" value="1"/>
</dbReference>
<dbReference type="Gene3D" id="3.30.430.20">
    <property type="entry name" value="Gnk2 domain, C-X8-C-X2-C motif"/>
    <property type="match status" value="2"/>
</dbReference>
<evidence type="ECO:0000259" key="13">
    <source>
        <dbReference type="PROSITE" id="PS50011"/>
    </source>
</evidence>
<evidence type="ECO:0008006" key="17">
    <source>
        <dbReference type="Google" id="ProtNLM"/>
    </source>
</evidence>
<dbReference type="FunFam" id="3.30.200.20:FF:000177">
    <property type="entry name" value="Cysteine-rich receptor-like protein kinase 2"/>
    <property type="match status" value="1"/>
</dbReference>
<dbReference type="InterPro" id="IPR008271">
    <property type="entry name" value="Ser/Thr_kinase_AS"/>
</dbReference>
<protein>
    <recommendedName>
        <fullName evidence="17">Cysteine-rich receptor-like protein kinase 2</fullName>
    </recommendedName>
</protein>
<organism evidence="15 16">
    <name type="scientific">Rubus argutus</name>
    <name type="common">Southern blackberry</name>
    <dbReference type="NCBI Taxonomy" id="59490"/>
    <lineage>
        <taxon>Eukaryota</taxon>
        <taxon>Viridiplantae</taxon>
        <taxon>Streptophyta</taxon>
        <taxon>Embryophyta</taxon>
        <taxon>Tracheophyta</taxon>
        <taxon>Spermatophyta</taxon>
        <taxon>Magnoliopsida</taxon>
        <taxon>eudicotyledons</taxon>
        <taxon>Gunneridae</taxon>
        <taxon>Pentapetalae</taxon>
        <taxon>rosids</taxon>
        <taxon>fabids</taxon>
        <taxon>Rosales</taxon>
        <taxon>Rosaceae</taxon>
        <taxon>Rosoideae</taxon>
        <taxon>Rosoideae incertae sedis</taxon>
        <taxon>Rubus</taxon>
    </lineage>
</organism>
<evidence type="ECO:0000256" key="5">
    <source>
        <dbReference type="ARBA" id="ARBA00022741"/>
    </source>
</evidence>
<keyword evidence="9" id="KW-0325">Glycoprotein</keyword>
<name>A0AAW1YPH8_RUBAR</name>
<keyword evidence="16" id="KW-1185">Reference proteome</keyword>
<feature type="domain" description="Gnk2-homologous" evidence="14">
    <location>
        <begin position="145"/>
        <end position="251"/>
    </location>
</feature>
<dbReference type="AlphaFoldDB" id="A0AAW1YPH8"/>
<evidence type="ECO:0000256" key="10">
    <source>
        <dbReference type="PROSITE-ProRule" id="PRU10141"/>
    </source>
</evidence>
<evidence type="ECO:0000259" key="14">
    <source>
        <dbReference type="PROSITE" id="PS51473"/>
    </source>
</evidence>
<dbReference type="FunFam" id="3.30.430.20:FF:000017">
    <property type="entry name" value="Cysteine-rich receptor-like protein kinase 2"/>
    <property type="match status" value="1"/>
</dbReference>
<accession>A0AAW1YPH8</accession>
<evidence type="ECO:0000256" key="6">
    <source>
        <dbReference type="ARBA" id="ARBA00022777"/>
    </source>
</evidence>
<keyword evidence="8" id="KW-0675">Receptor</keyword>
<dbReference type="SMART" id="SM00220">
    <property type="entry name" value="S_TKc"/>
    <property type="match status" value="1"/>
</dbReference>
<evidence type="ECO:0000256" key="11">
    <source>
        <dbReference type="SAM" id="MobiDB-lite"/>
    </source>
</evidence>
<proteinExistence type="predicted"/>
<dbReference type="SUPFAM" id="SSF56112">
    <property type="entry name" value="Protein kinase-like (PK-like)"/>
    <property type="match status" value="1"/>
</dbReference>
<dbReference type="InterPro" id="IPR002902">
    <property type="entry name" value="GNK2"/>
</dbReference>
<dbReference type="EMBL" id="JBEDUW010000001">
    <property type="protein sequence ID" value="KAK9950600.1"/>
    <property type="molecule type" value="Genomic_DNA"/>
</dbReference>
<evidence type="ECO:0000256" key="9">
    <source>
        <dbReference type="ARBA" id="ARBA00023180"/>
    </source>
</evidence>
<dbReference type="PROSITE" id="PS50011">
    <property type="entry name" value="PROTEIN_KINASE_DOM"/>
    <property type="match status" value="1"/>
</dbReference>
<feature type="domain" description="Protein kinase" evidence="13">
    <location>
        <begin position="336"/>
        <end position="623"/>
    </location>
</feature>
<dbReference type="FunFam" id="1.10.510.10:FF:000336">
    <property type="entry name" value="Cysteine-rich receptor-like protein kinase 2"/>
    <property type="match status" value="1"/>
</dbReference>
<feature type="binding site" evidence="10">
    <location>
        <position position="365"/>
    </location>
    <ligand>
        <name>ATP</name>
        <dbReference type="ChEBI" id="CHEBI:30616"/>
    </ligand>
</feature>
<evidence type="ECO:0000313" key="16">
    <source>
        <dbReference type="Proteomes" id="UP001457282"/>
    </source>
</evidence>
<dbReference type="Pfam" id="PF00069">
    <property type="entry name" value="Pkinase"/>
    <property type="match status" value="1"/>
</dbReference>
<evidence type="ECO:0000256" key="12">
    <source>
        <dbReference type="SAM" id="Phobius"/>
    </source>
</evidence>
<keyword evidence="12" id="KW-1133">Transmembrane helix</keyword>
<dbReference type="FunFam" id="3.30.430.20:FF:000014">
    <property type="entry name" value="Cysteine-rich receptor-like protein kinase 2"/>
    <property type="match status" value="1"/>
</dbReference>
<feature type="transmembrane region" description="Helical" evidence="12">
    <location>
        <begin position="275"/>
        <end position="300"/>
    </location>
</feature>
<evidence type="ECO:0000256" key="7">
    <source>
        <dbReference type="ARBA" id="ARBA00022840"/>
    </source>
</evidence>